<proteinExistence type="predicted"/>
<keyword evidence="3" id="KW-1185">Reference proteome</keyword>
<dbReference type="Proteomes" id="UP000024635">
    <property type="component" value="Unassembled WGS sequence"/>
</dbReference>
<evidence type="ECO:0000313" key="3">
    <source>
        <dbReference type="Proteomes" id="UP000024635"/>
    </source>
</evidence>
<accession>A0A016VCR5</accession>
<dbReference type="PANTHER" id="PTHR46060">
    <property type="entry name" value="MARINER MOS1 TRANSPOSASE-LIKE PROTEIN"/>
    <property type="match status" value="1"/>
</dbReference>
<organism evidence="2 3">
    <name type="scientific">Ancylostoma ceylanicum</name>
    <dbReference type="NCBI Taxonomy" id="53326"/>
    <lineage>
        <taxon>Eukaryota</taxon>
        <taxon>Metazoa</taxon>
        <taxon>Ecdysozoa</taxon>
        <taxon>Nematoda</taxon>
        <taxon>Chromadorea</taxon>
        <taxon>Rhabditida</taxon>
        <taxon>Rhabditina</taxon>
        <taxon>Rhabditomorpha</taxon>
        <taxon>Strongyloidea</taxon>
        <taxon>Ancylostomatidae</taxon>
        <taxon>Ancylostomatinae</taxon>
        <taxon>Ancylostoma</taxon>
    </lineage>
</organism>
<gene>
    <name evidence="2" type="primary">Acey_s0013.g2136</name>
    <name evidence="2" type="ORF">Y032_0013g2136</name>
</gene>
<dbReference type="InterPro" id="IPR038717">
    <property type="entry name" value="Tc1-like_DDE_dom"/>
</dbReference>
<sequence length="131" mass="15179">MVDSDLFCSQLEKVARILRSRHPEREKTLLLMDNARPHISKKSSEKLKDLAIELVPHPPYSPDLAPSDYHVLRSMQSFLAGKKFKDRAEVKRGVDDFLSSKSPDFFARGIRSLPDRWRYVVEHNGDYKIVL</sequence>
<evidence type="ECO:0000313" key="2">
    <source>
        <dbReference type="EMBL" id="EYC24847.1"/>
    </source>
</evidence>
<dbReference type="InterPro" id="IPR036397">
    <property type="entry name" value="RNaseH_sf"/>
</dbReference>
<dbReference type="Pfam" id="PF13358">
    <property type="entry name" value="DDE_3"/>
    <property type="match status" value="1"/>
</dbReference>
<reference evidence="3" key="1">
    <citation type="journal article" date="2015" name="Nat. Genet.">
        <title>The genome and transcriptome of the zoonotic hookworm Ancylostoma ceylanicum identify infection-specific gene families.</title>
        <authorList>
            <person name="Schwarz E.M."/>
            <person name="Hu Y."/>
            <person name="Antoshechkin I."/>
            <person name="Miller M.M."/>
            <person name="Sternberg P.W."/>
            <person name="Aroian R.V."/>
        </authorList>
    </citation>
    <scope>NUCLEOTIDE SEQUENCE</scope>
    <source>
        <strain evidence="3">HY135</strain>
    </source>
</reference>
<dbReference type="Gene3D" id="3.30.420.10">
    <property type="entry name" value="Ribonuclease H-like superfamily/Ribonuclease H"/>
    <property type="match status" value="1"/>
</dbReference>
<dbReference type="InterPro" id="IPR052709">
    <property type="entry name" value="Transposase-MT_Hybrid"/>
</dbReference>
<dbReference type="AlphaFoldDB" id="A0A016VCR5"/>
<dbReference type="EMBL" id="JARK01001349">
    <property type="protein sequence ID" value="EYC24847.1"/>
    <property type="molecule type" value="Genomic_DNA"/>
</dbReference>
<comment type="caution">
    <text evidence="2">The sequence shown here is derived from an EMBL/GenBank/DDBJ whole genome shotgun (WGS) entry which is preliminary data.</text>
</comment>
<dbReference type="STRING" id="53326.A0A016VCR5"/>
<evidence type="ECO:0000259" key="1">
    <source>
        <dbReference type="Pfam" id="PF13358"/>
    </source>
</evidence>
<dbReference type="PANTHER" id="PTHR46060:SF1">
    <property type="entry name" value="MARINER MOS1 TRANSPOSASE-LIKE PROTEIN"/>
    <property type="match status" value="1"/>
</dbReference>
<feature type="domain" description="Tc1-like transposase DDE" evidence="1">
    <location>
        <begin position="17"/>
        <end position="90"/>
    </location>
</feature>
<name>A0A016VCR5_9BILA</name>
<protein>
    <recommendedName>
        <fullName evidence="1">Tc1-like transposase DDE domain-containing protein</fullName>
    </recommendedName>
</protein>
<dbReference type="OrthoDB" id="9970333at2759"/>
<dbReference type="GO" id="GO:0003676">
    <property type="term" value="F:nucleic acid binding"/>
    <property type="evidence" value="ECO:0007669"/>
    <property type="project" value="InterPro"/>
</dbReference>